<name>A0AAE0YJW7_9GAST</name>
<evidence type="ECO:0000313" key="1">
    <source>
        <dbReference type="EMBL" id="KAK3748026.1"/>
    </source>
</evidence>
<dbReference type="Proteomes" id="UP001283361">
    <property type="component" value="Unassembled WGS sequence"/>
</dbReference>
<gene>
    <name evidence="1" type="ORF">RRG08_029882</name>
</gene>
<comment type="caution">
    <text evidence="1">The sequence shown here is derived from an EMBL/GenBank/DDBJ whole genome shotgun (WGS) entry which is preliminary data.</text>
</comment>
<sequence length="147" mass="16755">MRSRHFVKDVKKNARPQISSRRFGVYNIFYDYTGPTVKEWYAYESSVVYRAGGHVSKGHISLTTIVVSCEDYPISKYLEVELNKSGQTFLRGHHQQQRRPSPERLAAISVGISHPWEKSSKNFTTIFLAHSVSSSRRSWLLAGYSAG</sequence>
<accession>A0AAE0YJW7</accession>
<protein>
    <submittedName>
        <fullName evidence="1">Uncharacterized protein</fullName>
    </submittedName>
</protein>
<organism evidence="1 2">
    <name type="scientific">Elysia crispata</name>
    <name type="common">lettuce slug</name>
    <dbReference type="NCBI Taxonomy" id="231223"/>
    <lineage>
        <taxon>Eukaryota</taxon>
        <taxon>Metazoa</taxon>
        <taxon>Spiralia</taxon>
        <taxon>Lophotrochozoa</taxon>
        <taxon>Mollusca</taxon>
        <taxon>Gastropoda</taxon>
        <taxon>Heterobranchia</taxon>
        <taxon>Euthyneura</taxon>
        <taxon>Panpulmonata</taxon>
        <taxon>Sacoglossa</taxon>
        <taxon>Placobranchoidea</taxon>
        <taxon>Plakobranchidae</taxon>
        <taxon>Elysia</taxon>
    </lineage>
</organism>
<keyword evidence="2" id="KW-1185">Reference proteome</keyword>
<proteinExistence type="predicted"/>
<reference evidence="1" key="1">
    <citation type="journal article" date="2023" name="G3 (Bethesda)">
        <title>A reference genome for the long-term kleptoplast-retaining sea slug Elysia crispata morphotype clarki.</title>
        <authorList>
            <person name="Eastman K.E."/>
            <person name="Pendleton A.L."/>
            <person name="Shaikh M.A."/>
            <person name="Suttiyut T."/>
            <person name="Ogas R."/>
            <person name="Tomko P."/>
            <person name="Gavelis G."/>
            <person name="Widhalm J.R."/>
            <person name="Wisecaver J.H."/>
        </authorList>
    </citation>
    <scope>NUCLEOTIDE SEQUENCE</scope>
    <source>
        <strain evidence="1">ECLA1</strain>
    </source>
</reference>
<dbReference type="AlphaFoldDB" id="A0AAE0YJW7"/>
<evidence type="ECO:0000313" key="2">
    <source>
        <dbReference type="Proteomes" id="UP001283361"/>
    </source>
</evidence>
<dbReference type="EMBL" id="JAWDGP010006058">
    <property type="protein sequence ID" value="KAK3748026.1"/>
    <property type="molecule type" value="Genomic_DNA"/>
</dbReference>